<dbReference type="AlphaFoldDB" id="A0A382M324"/>
<accession>A0A382M324</accession>
<feature type="non-terminal residue" evidence="1">
    <location>
        <position position="28"/>
    </location>
</feature>
<organism evidence="1">
    <name type="scientific">marine metagenome</name>
    <dbReference type="NCBI Taxonomy" id="408172"/>
    <lineage>
        <taxon>unclassified sequences</taxon>
        <taxon>metagenomes</taxon>
        <taxon>ecological metagenomes</taxon>
    </lineage>
</organism>
<name>A0A382M324_9ZZZZ</name>
<dbReference type="EMBL" id="UINC01090112">
    <property type="protein sequence ID" value="SVC41762.1"/>
    <property type="molecule type" value="Genomic_DNA"/>
</dbReference>
<evidence type="ECO:0000313" key="1">
    <source>
        <dbReference type="EMBL" id="SVC41762.1"/>
    </source>
</evidence>
<protein>
    <submittedName>
        <fullName evidence="1">Uncharacterized protein</fullName>
    </submittedName>
</protein>
<reference evidence="1" key="1">
    <citation type="submission" date="2018-05" db="EMBL/GenBank/DDBJ databases">
        <authorList>
            <person name="Lanie J.A."/>
            <person name="Ng W.-L."/>
            <person name="Kazmierczak K.M."/>
            <person name="Andrzejewski T.M."/>
            <person name="Davidsen T.M."/>
            <person name="Wayne K.J."/>
            <person name="Tettelin H."/>
            <person name="Glass J.I."/>
            <person name="Rusch D."/>
            <person name="Podicherti R."/>
            <person name="Tsui H.-C.T."/>
            <person name="Winkler M.E."/>
        </authorList>
    </citation>
    <scope>NUCLEOTIDE SEQUENCE</scope>
</reference>
<sequence>MVTKKEFTEKVEKLLMKKNVDVMGAILK</sequence>
<gene>
    <name evidence="1" type="ORF">METZ01_LOCUS294616</name>
</gene>
<proteinExistence type="predicted"/>